<dbReference type="InterPro" id="IPR027417">
    <property type="entry name" value="P-loop_NTPase"/>
</dbReference>
<dbReference type="Proteomes" id="UP001218895">
    <property type="component" value="Chromosome"/>
</dbReference>
<keyword evidence="4" id="KW-1185">Reference proteome</keyword>
<dbReference type="InterPro" id="IPR011579">
    <property type="entry name" value="ATPase_dom"/>
</dbReference>
<name>A0AAF0FPX7_9EURY</name>
<proteinExistence type="predicted"/>
<evidence type="ECO:0000313" key="4">
    <source>
        <dbReference type="Proteomes" id="UP001218895"/>
    </source>
</evidence>
<dbReference type="InterPro" id="IPR036390">
    <property type="entry name" value="WH_DNA-bd_sf"/>
</dbReference>
<organism evidence="3 4">
    <name type="scientific">Methanomicrobium antiquum</name>
    <dbReference type="NCBI Taxonomy" id="487686"/>
    <lineage>
        <taxon>Archaea</taxon>
        <taxon>Methanobacteriati</taxon>
        <taxon>Methanobacteriota</taxon>
        <taxon>Stenosarchaea group</taxon>
        <taxon>Methanomicrobia</taxon>
        <taxon>Methanomicrobiales</taxon>
        <taxon>Methanomicrobiaceae</taxon>
        <taxon>Methanomicrobium</taxon>
    </lineage>
</organism>
<dbReference type="Pfam" id="PF03008">
    <property type="entry name" value="DUF234"/>
    <property type="match status" value="1"/>
</dbReference>
<keyword evidence="3" id="KW-0547">Nucleotide-binding</keyword>
<dbReference type="GO" id="GO:0005524">
    <property type="term" value="F:ATP binding"/>
    <property type="evidence" value="ECO:0007669"/>
    <property type="project" value="UniProtKB-KW"/>
</dbReference>
<dbReference type="SUPFAM" id="SSF52540">
    <property type="entry name" value="P-loop containing nucleoside triphosphate hydrolases"/>
    <property type="match status" value="1"/>
</dbReference>
<dbReference type="PANTHER" id="PTHR34704">
    <property type="entry name" value="ATPASE"/>
    <property type="match status" value="1"/>
</dbReference>
<dbReference type="AlphaFoldDB" id="A0AAF0FPX7"/>
<dbReference type="GeneID" id="79950732"/>
<sequence length="487" mass="56787">MSQLNAGENFVDRNDELEFLNRHYNSENPEFVIIYGRRRVGKTTLIFRFLQDNPGFYFMASEEGRESNIRDFASVAGDYLNDPDFKRINYPGWESLFKSLLNHRNFYNSSGRKVVIIIDEFSYLISKDSGVPSTFQKIWDLLLKNENVMLIVSGSSVSTMETEVLGYKSPLYGRRTGQWQVEPLFYPYIREFLPYSEEELVMVWSVVGGVPAYLQLFNSKAEFFDNVLQQMINKGSYLYLEAEILLRYEFREAGNYISILRALSSGYTTLSSICQATGLDKSMVSKYLSVLTNLHIILDEAPVTAHAGFRKRHYRILDPYLNFWFAVIYPHRMEIETKKGSEVLMSVKNQMSSYFGKMFENLCMDLVRCGFFFDDFSFSRLGRWWFKENEIDIAGLDEKSDTLLLCECKWMSLSERQARGILKALKEKSSHVKWRNDKRTEVYGLIAKEISGKKKLRGEGYSVFDLEDLREESERFLKERGFSGKRV</sequence>
<dbReference type="Pfam" id="PF01637">
    <property type="entry name" value="ATPase_2"/>
    <property type="match status" value="1"/>
</dbReference>
<gene>
    <name evidence="3" type="ORF">L1994_10000</name>
</gene>
<reference evidence="3" key="1">
    <citation type="submission" date="2022-01" db="EMBL/GenBank/DDBJ databases">
        <title>Complete genome of Methanomicrobium antiquum DSM 21220.</title>
        <authorList>
            <person name="Chen S.-C."/>
            <person name="You Y.-T."/>
            <person name="Zhou Y.-Z."/>
            <person name="Lai M.-C."/>
        </authorList>
    </citation>
    <scope>NUCLEOTIDE SEQUENCE</scope>
    <source>
        <strain evidence="3">DSM 21220</strain>
    </source>
</reference>
<protein>
    <submittedName>
        <fullName evidence="3">ATP-binding protein</fullName>
    </submittedName>
</protein>
<dbReference type="InterPro" id="IPR004256">
    <property type="entry name" value="DUF234"/>
</dbReference>
<evidence type="ECO:0000259" key="2">
    <source>
        <dbReference type="Pfam" id="PF03008"/>
    </source>
</evidence>
<dbReference type="KEGG" id="manq:L1994_10000"/>
<feature type="domain" description="ATPase" evidence="1">
    <location>
        <begin position="10"/>
        <end position="215"/>
    </location>
</feature>
<feature type="domain" description="DUF234" evidence="2">
    <location>
        <begin position="324"/>
        <end position="421"/>
    </location>
</feature>
<keyword evidence="3" id="KW-0067">ATP-binding</keyword>
<evidence type="ECO:0000259" key="1">
    <source>
        <dbReference type="Pfam" id="PF01637"/>
    </source>
</evidence>
<dbReference type="EMBL" id="CP091092">
    <property type="protein sequence ID" value="WFN36464.1"/>
    <property type="molecule type" value="Genomic_DNA"/>
</dbReference>
<dbReference type="RefSeq" id="WP_278099301.1">
    <property type="nucleotide sequence ID" value="NZ_CP091092.1"/>
</dbReference>
<evidence type="ECO:0000313" key="3">
    <source>
        <dbReference type="EMBL" id="WFN36464.1"/>
    </source>
</evidence>
<accession>A0AAF0FPX7</accession>
<dbReference type="SUPFAM" id="SSF46785">
    <property type="entry name" value="Winged helix' DNA-binding domain"/>
    <property type="match status" value="1"/>
</dbReference>
<dbReference type="PANTHER" id="PTHR34704:SF1">
    <property type="entry name" value="ATPASE"/>
    <property type="match status" value="1"/>
</dbReference>
<dbReference type="Gene3D" id="3.40.50.300">
    <property type="entry name" value="P-loop containing nucleotide triphosphate hydrolases"/>
    <property type="match status" value="1"/>
</dbReference>